<accession>A0A8E0RJV0</accession>
<evidence type="ECO:0000313" key="3">
    <source>
        <dbReference type="EMBL" id="KAA0185043.1"/>
    </source>
</evidence>
<feature type="region of interest" description="Disordered" evidence="1">
    <location>
        <begin position="452"/>
        <end position="501"/>
    </location>
</feature>
<feature type="compositionally biased region" description="Polar residues" evidence="1">
    <location>
        <begin position="150"/>
        <end position="177"/>
    </location>
</feature>
<feature type="compositionally biased region" description="Polar residues" evidence="1">
    <location>
        <begin position="354"/>
        <end position="371"/>
    </location>
</feature>
<dbReference type="Proteomes" id="UP000728185">
    <property type="component" value="Unassembled WGS sequence"/>
</dbReference>
<organism evidence="3 4">
    <name type="scientific">Fasciolopsis buskii</name>
    <dbReference type="NCBI Taxonomy" id="27845"/>
    <lineage>
        <taxon>Eukaryota</taxon>
        <taxon>Metazoa</taxon>
        <taxon>Spiralia</taxon>
        <taxon>Lophotrochozoa</taxon>
        <taxon>Platyhelminthes</taxon>
        <taxon>Trematoda</taxon>
        <taxon>Digenea</taxon>
        <taxon>Plagiorchiida</taxon>
        <taxon>Echinostomata</taxon>
        <taxon>Echinostomatoidea</taxon>
        <taxon>Fasciolidae</taxon>
        <taxon>Fasciolopsis</taxon>
    </lineage>
</organism>
<feature type="domain" description="C2H2-type" evidence="2">
    <location>
        <begin position="20"/>
        <end position="44"/>
    </location>
</feature>
<protein>
    <submittedName>
        <fullName evidence="3">Zinc finger C2H2</fullName>
    </submittedName>
</protein>
<evidence type="ECO:0000259" key="2">
    <source>
        <dbReference type="SMART" id="SM00355"/>
    </source>
</evidence>
<sequence>MDVYSSLKVFITRRRGRRYFCCSGCSSSSPHGMGDIRKHILGVHAKVPERYKAAAMHCSRLSREDNTLLPNHVLLHLAKMKWKGTVIKPLAEMDLSQFGTRRASAVGLARPSGQFASQVYQPSTQHRDTEKLTALSSTAPVATGNKFHASGTSVSKSANPFQGSDGSPQLDDVSSSRFRVEDSMSDANDLPAPEEPYVIRINMHQCMPLKYDQDRNTSGYLYVCSLCQYASNYIGATRAHVVQIHASSIEVYQCPHCEVTHNTRKAAMSHHQDSHPDLEFIFGHHLQAHREAMLRVRIRDLDQEPVVVSTNLKTLVREGKLGPEMHQHCDDFDSSDAAGPLEDEMDEDELSDDGGNSLSATTDQSADQSRPSKIARLDLDDKKKSPRKPSLLSNGETGRSHETETLTQNGESTAFCTNSAPRITLSGSSRRKPSKLQLVQLKPALTPLNAVHETNEDNSLSTRNKPMIANSFKKRRLLRSRSPSPEQMSDKLIMDINDPKA</sequence>
<feature type="compositionally biased region" description="Basic and acidic residues" evidence="1">
    <location>
        <begin position="488"/>
        <end position="501"/>
    </location>
</feature>
<proteinExistence type="predicted"/>
<reference evidence="3" key="1">
    <citation type="submission" date="2019-05" db="EMBL/GenBank/DDBJ databases">
        <title>Annotation for the trematode Fasciolopsis buski.</title>
        <authorList>
            <person name="Choi Y.-J."/>
        </authorList>
    </citation>
    <scope>NUCLEOTIDE SEQUENCE</scope>
    <source>
        <strain evidence="3">HT</strain>
        <tissue evidence="3">Whole worm</tissue>
    </source>
</reference>
<feature type="region of interest" description="Disordered" evidence="1">
    <location>
        <begin position="146"/>
        <end position="192"/>
    </location>
</feature>
<feature type="region of interest" description="Disordered" evidence="1">
    <location>
        <begin position="323"/>
        <end position="417"/>
    </location>
</feature>
<evidence type="ECO:0000313" key="4">
    <source>
        <dbReference type="Proteomes" id="UP000728185"/>
    </source>
</evidence>
<feature type="compositionally biased region" description="Acidic residues" evidence="1">
    <location>
        <begin position="341"/>
        <end position="352"/>
    </location>
</feature>
<feature type="domain" description="C2H2-type" evidence="2">
    <location>
        <begin position="252"/>
        <end position="275"/>
    </location>
</feature>
<feature type="domain" description="C2H2-type" evidence="2">
    <location>
        <begin position="222"/>
        <end position="245"/>
    </location>
</feature>
<name>A0A8E0RJV0_9TREM</name>
<dbReference type="OrthoDB" id="125347at2759"/>
<dbReference type="InterPro" id="IPR013087">
    <property type="entry name" value="Znf_C2H2_type"/>
</dbReference>
<dbReference type="SMART" id="SM00355">
    <property type="entry name" value="ZnF_C2H2"/>
    <property type="match status" value="3"/>
</dbReference>
<dbReference type="Gene3D" id="3.30.160.60">
    <property type="entry name" value="Classic Zinc Finger"/>
    <property type="match status" value="1"/>
</dbReference>
<evidence type="ECO:0000256" key="1">
    <source>
        <dbReference type="SAM" id="MobiDB-lite"/>
    </source>
</evidence>
<dbReference type="EMBL" id="LUCM01010749">
    <property type="protein sequence ID" value="KAA0185043.1"/>
    <property type="molecule type" value="Genomic_DNA"/>
</dbReference>
<dbReference type="AlphaFoldDB" id="A0A8E0RJV0"/>
<keyword evidence="4" id="KW-1185">Reference proteome</keyword>
<feature type="compositionally biased region" description="Polar residues" evidence="1">
    <location>
        <begin position="405"/>
        <end position="417"/>
    </location>
</feature>
<gene>
    <name evidence="3" type="ORF">FBUS_07340</name>
</gene>
<comment type="caution">
    <text evidence="3">The sequence shown here is derived from an EMBL/GenBank/DDBJ whole genome shotgun (WGS) entry which is preliminary data.</text>
</comment>